<dbReference type="GO" id="GO:0006422">
    <property type="term" value="P:aspartyl-tRNA aminoacylation"/>
    <property type="evidence" value="ECO:0007669"/>
    <property type="project" value="UniProtKB-UniRule"/>
</dbReference>
<gene>
    <name evidence="7" type="primary">aspS</name>
    <name evidence="9" type="ORF">DBV39_13795</name>
</gene>
<keyword evidence="5 7" id="KW-0648">Protein biosynthesis</keyword>
<dbReference type="InterPro" id="IPR004524">
    <property type="entry name" value="Asp-tRNA-ligase_1"/>
</dbReference>
<feature type="binding site" evidence="7">
    <location>
        <begin position="218"/>
        <end position="220"/>
    </location>
    <ligand>
        <name>ATP</name>
        <dbReference type="ChEBI" id="CHEBI:30616"/>
    </ligand>
</feature>
<dbReference type="CDD" id="cd00777">
    <property type="entry name" value="AspRS_core"/>
    <property type="match status" value="1"/>
</dbReference>
<dbReference type="GO" id="GO:0004815">
    <property type="term" value="F:aspartate-tRNA ligase activity"/>
    <property type="evidence" value="ECO:0007669"/>
    <property type="project" value="UniProtKB-UniRule"/>
</dbReference>
<feature type="region of interest" description="Aspartate" evidence="7">
    <location>
        <begin position="196"/>
        <end position="199"/>
    </location>
</feature>
<comment type="subunit">
    <text evidence="7">Homodimer.</text>
</comment>
<dbReference type="SUPFAM" id="SSF50249">
    <property type="entry name" value="Nucleic acid-binding proteins"/>
    <property type="match status" value="1"/>
</dbReference>
<feature type="binding site" evidence="7">
    <location>
        <position position="172"/>
    </location>
    <ligand>
        <name>L-aspartate</name>
        <dbReference type="ChEBI" id="CHEBI:29991"/>
    </ligand>
</feature>
<dbReference type="InterPro" id="IPR004365">
    <property type="entry name" value="NA-bd_OB_tRNA"/>
</dbReference>
<dbReference type="GO" id="GO:0005524">
    <property type="term" value="F:ATP binding"/>
    <property type="evidence" value="ECO:0007669"/>
    <property type="project" value="UniProtKB-UniRule"/>
</dbReference>
<dbReference type="PROSITE" id="PS50862">
    <property type="entry name" value="AA_TRNA_LIGASE_II"/>
    <property type="match status" value="1"/>
</dbReference>
<dbReference type="EC" id="6.1.1.23" evidence="7"/>
<keyword evidence="10" id="KW-1185">Reference proteome</keyword>
<dbReference type="Gene3D" id="3.30.930.10">
    <property type="entry name" value="Bira Bifunctional Protein, Domain 2"/>
    <property type="match status" value="1"/>
</dbReference>
<dbReference type="InterPro" id="IPR047089">
    <property type="entry name" value="Asp-tRNA-ligase_1_N"/>
</dbReference>
<protein>
    <recommendedName>
        <fullName evidence="7">Aspartate--tRNA(Asp/Asn) ligase</fullName>
        <ecNumber evidence="7">6.1.1.23</ecNumber>
    </recommendedName>
    <alternativeName>
        <fullName evidence="7">Aspartyl-tRNA synthetase</fullName>
        <shortName evidence="7">AspRS</shortName>
    </alternativeName>
    <alternativeName>
        <fullName evidence="7">Non-discriminating aspartyl-tRNA synthetase</fullName>
        <shortName evidence="7">ND-AspRS</shortName>
    </alternativeName>
</protein>
<dbReference type="Pfam" id="PF00152">
    <property type="entry name" value="tRNA-synt_2"/>
    <property type="match status" value="1"/>
</dbReference>
<dbReference type="CDD" id="cd04317">
    <property type="entry name" value="EcAspRS_like_N"/>
    <property type="match status" value="1"/>
</dbReference>
<name>A0A2R4XLC0_9BURK</name>
<reference evidence="9 10" key="1">
    <citation type="submission" date="2018-04" db="EMBL/GenBank/DDBJ databases">
        <title>Bordetella sp. HZ20 isolated from seawater.</title>
        <authorList>
            <person name="Sun C."/>
        </authorList>
    </citation>
    <scope>NUCLEOTIDE SEQUENCE [LARGE SCALE GENOMIC DNA]</scope>
    <source>
        <strain evidence="9 10">HZ20</strain>
    </source>
</reference>
<comment type="function">
    <text evidence="7">Aspartyl-tRNA synthetase with relaxed tRNA specificity since it is able to aspartylate not only its cognate tRNA(Asp) but also tRNA(Asn). Reaction proceeds in two steps: L-aspartate is first activated by ATP to form Asp-AMP and then transferred to the acceptor end of tRNA(Asp/Asn).</text>
</comment>
<dbReference type="Gene3D" id="2.40.50.140">
    <property type="entry name" value="Nucleic acid-binding proteins"/>
    <property type="match status" value="1"/>
</dbReference>
<dbReference type="OrthoDB" id="9802326at2"/>
<evidence type="ECO:0000256" key="3">
    <source>
        <dbReference type="ARBA" id="ARBA00022741"/>
    </source>
</evidence>
<dbReference type="Proteomes" id="UP000244571">
    <property type="component" value="Chromosome"/>
</dbReference>
<organism evidence="9 10">
    <name type="scientific">Orrella marina</name>
    <dbReference type="NCBI Taxonomy" id="2163011"/>
    <lineage>
        <taxon>Bacteria</taxon>
        <taxon>Pseudomonadati</taxon>
        <taxon>Pseudomonadota</taxon>
        <taxon>Betaproteobacteria</taxon>
        <taxon>Burkholderiales</taxon>
        <taxon>Alcaligenaceae</taxon>
        <taxon>Orrella</taxon>
    </lineage>
</organism>
<comment type="subcellular location">
    <subcellularLocation>
        <location evidence="7">Cytoplasm</location>
    </subcellularLocation>
</comment>
<dbReference type="InterPro" id="IPR006195">
    <property type="entry name" value="aa-tRNA-synth_II"/>
</dbReference>
<feature type="site" description="Important for tRNA non-discrimination" evidence="7">
    <location>
        <position position="81"/>
    </location>
</feature>
<dbReference type="InterPro" id="IPR047090">
    <property type="entry name" value="AspRS_core"/>
</dbReference>
<keyword evidence="2 7" id="KW-0436">Ligase</keyword>
<dbReference type="InterPro" id="IPR004364">
    <property type="entry name" value="Aa-tRNA-synt_II"/>
</dbReference>
<feature type="binding site" evidence="7">
    <location>
        <position position="489"/>
    </location>
    <ligand>
        <name>ATP</name>
        <dbReference type="ChEBI" id="CHEBI:30616"/>
    </ligand>
</feature>
<evidence type="ECO:0000313" key="10">
    <source>
        <dbReference type="Proteomes" id="UP000244571"/>
    </source>
</evidence>
<dbReference type="HAMAP" id="MF_00044">
    <property type="entry name" value="Asp_tRNA_synth_type1"/>
    <property type="match status" value="1"/>
</dbReference>
<keyword evidence="6 7" id="KW-0030">Aminoacyl-tRNA synthetase</keyword>
<dbReference type="InterPro" id="IPR002312">
    <property type="entry name" value="Asp/Asn-tRNA-synth_IIb"/>
</dbReference>
<evidence type="ECO:0000256" key="1">
    <source>
        <dbReference type="ARBA" id="ARBA00006303"/>
    </source>
</evidence>
<keyword evidence="7" id="KW-0963">Cytoplasm</keyword>
<dbReference type="NCBIfam" id="TIGR00459">
    <property type="entry name" value="aspS_bact"/>
    <property type="match status" value="1"/>
</dbReference>
<dbReference type="PANTHER" id="PTHR22594">
    <property type="entry name" value="ASPARTYL/LYSYL-TRNA SYNTHETASE"/>
    <property type="match status" value="1"/>
</dbReference>
<evidence type="ECO:0000256" key="5">
    <source>
        <dbReference type="ARBA" id="ARBA00022917"/>
    </source>
</evidence>
<feature type="site" description="Important for tRNA non-discrimination" evidence="7">
    <location>
        <position position="30"/>
    </location>
</feature>
<dbReference type="GO" id="GO:0003676">
    <property type="term" value="F:nucleic acid binding"/>
    <property type="evidence" value="ECO:0007669"/>
    <property type="project" value="InterPro"/>
</dbReference>
<dbReference type="PANTHER" id="PTHR22594:SF5">
    <property type="entry name" value="ASPARTATE--TRNA LIGASE, MITOCHONDRIAL"/>
    <property type="match status" value="1"/>
</dbReference>
<dbReference type="Gene3D" id="3.30.1360.30">
    <property type="entry name" value="GAD-like domain"/>
    <property type="match status" value="1"/>
</dbReference>
<dbReference type="InterPro" id="IPR045864">
    <property type="entry name" value="aa-tRNA-synth_II/BPL/LPL"/>
</dbReference>
<comment type="similarity">
    <text evidence="1 7">Belongs to the class-II aminoacyl-tRNA synthetase family. Type 1 subfamily.</text>
</comment>
<dbReference type="Pfam" id="PF02938">
    <property type="entry name" value="GAD"/>
    <property type="match status" value="1"/>
</dbReference>
<dbReference type="KEGG" id="boz:DBV39_13795"/>
<evidence type="ECO:0000256" key="7">
    <source>
        <dbReference type="HAMAP-Rule" id="MF_00044"/>
    </source>
</evidence>
<feature type="binding site" evidence="7">
    <location>
        <position position="218"/>
    </location>
    <ligand>
        <name>L-aspartate</name>
        <dbReference type="ChEBI" id="CHEBI:29991"/>
    </ligand>
</feature>
<dbReference type="SUPFAM" id="SSF55681">
    <property type="entry name" value="Class II aaRS and biotin synthetases"/>
    <property type="match status" value="1"/>
</dbReference>
<feature type="binding site" evidence="7">
    <location>
        <begin position="541"/>
        <end position="544"/>
    </location>
    <ligand>
        <name>ATP</name>
        <dbReference type="ChEBI" id="CHEBI:30616"/>
    </ligand>
</feature>
<dbReference type="SUPFAM" id="SSF55261">
    <property type="entry name" value="GAD domain-like"/>
    <property type="match status" value="1"/>
</dbReference>
<dbReference type="RefSeq" id="WP_108622023.1">
    <property type="nucleotide sequence ID" value="NZ_CP028901.1"/>
</dbReference>
<evidence type="ECO:0000259" key="8">
    <source>
        <dbReference type="PROSITE" id="PS50862"/>
    </source>
</evidence>
<evidence type="ECO:0000256" key="4">
    <source>
        <dbReference type="ARBA" id="ARBA00022840"/>
    </source>
</evidence>
<accession>A0A2R4XLC0</accession>
<dbReference type="InterPro" id="IPR012340">
    <property type="entry name" value="NA-bd_OB-fold"/>
</dbReference>
<dbReference type="InterPro" id="IPR004115">
    <property type="entry name" value="GAD-like_sf"/>
</dbReference>
<evidence type="ECO:0000313" key="9">
    <source>
        <dbReference type="EMBL" id="AWB34607.1"/>
    </source>
</evidence>
<dbReference type="EMBL" id="CP028901">
    <property type="protein sequence ID" value="AWB34607.1"/>
    <property type="molecule type" value="Genomic_DNA"/>
</dbReference>
<feature type="domain" description="Aminoacyl-transfer RNA synthetases class-II family profile" evidence="8">
    <location>
        <begin position="149"/>
        <end position="562"/>
    </location>
</feature>
<feature type="binding site" evidence="7">
    <location>
        <position position="227"/>
    </location>
    <ligand>
        <name>ATP</name>
        <dbReference type="ChEBI" id="CHEBI:30616"/>
    </ligand>
</feature>
<keyword evidence="3 7" id="KW-0547">Nucleotide-binding</keyword>
<dbReference type="NCBIfam" id="NF001750">
    <property type="entry name" value="PRK00476.1"/>
    <property type="match status" value="1"/>
</dbReference>
<dbReference type="GO" id="GO:0050560">
    <property type="term" value="F:aspartate-tRNA(Asn) ligase activity"/>
    <property type="evidence" value="ECO:0007669"/>
    <property type="project" value="UniProtKB-EC"/>
</dbReference>
<sequence>MRTCYTGQVCRDHLGQTVTLFGWVHRRRDHGGVIFIDMRDRAGLAQIVFDPDNEQAFAIAEKLRNEFCVRITGLVRERPEGTVNTDLASGEIEILCREVEILNASVTPPFQLDDENLSETTRLTHRVLDLRRSQMQKNLTLRYRVSIEVRKFLDELGFIDIETPMLTKSTPEGARDYLVPSRVNAGEFFALPQSPQLFKQMLMVAGFDRYYQITKCFRDEDLRADRQPEFTQIDCETSFLNETEIRTIFESMIRHVFRVVQNVDLADPFPIMPYSEAMRLYGSDKPDLRVKLQFTDLSDVMKDVDFKVFSQAAQTPGSRVVALRVPGGVQLSRSDIDSYTKFVGIYGAKGLAWIKVNEIAKGREGLQSPIVKNIHDAALQEMLARTGAQDGDLLFFGADRAKVVNDAIGALRVKIGHSEFGHQNGLFEAGWKPLWVVDFPMFEYDEEAGRYTAAHHPFTSPKDGHEDLLATDPAQALSKAYDMVLNGWEVGGGSVRIHREEVQSKVFRALKIDEQEARLKFGFLLDALQYGAPPHGGIAFGLDRLVTLMTGAESIRDVIAFPKTQRAQCLLTQAPSAVDEKQLKELHIRLRQVELAADKK</sequence>
<dbReference type="InterPro" id="IPR029351">
    <property type="entry name" value="GAD_dom"/>
</dbReference>
<feature type="binding site" evidence="7">
    <location>
        <position position="496"/>
    </location>
    <ligand>
        <name>L-aspartate</name>
        <dbReference type="ChEBI" id="CHEBI:29991"/>
    </ligand>
</feature>
<dbReference type="GO" id="GO:0005737">
    <property type="term" value="C:cytoplasm"/>
    <property type="evidence" value="ECO:0007669"/>
    <property type="project" value="UniProtKB-SubCell"/>
</dbReference>
<evidence type="ECO:0000256" key="6">
    <source>
        <dbReference type="ARBA" id="ARBA00023146"/>
    </source>
</evidence>
<dbReference type="AlphaFoldDB" id="A0A2R4XLC0"/>
<dbReference type="Pfam" id="PF01336">
    <property type="entry name" value="tRNA_anti-codon"/>
    <property type="match status" value="1"/>
</dbReference>
<feature type="binding site" evidence="7">
    <location>
        <position position="455"/>
    </location>
    <ligand>
        <name>L-aspartate</name>
        <dbReference type="ChEBI" id="CHEBI:29991"/>
    </ligand>
</feature>
<comment type="catalytic activity">
    <reaction evidence="7">
        <text>tRNA(Asx) + L-aspartate + ATP = L-aspartyl-tRNA(Asx) + AMP + diphosphate</text>
        <dbReference type="Rhea" id="RHEA:18349"/>
        <dbReference type="Rhea" id="RHEA-COMP:9710"/>
        <dbReference type="Rhea" id="RHEA-COMP:9711"/>
        <dbReference type="ChEBI" id="CHEBI:29991"/>
        <dbReference type="ChEBI" id="CHEBI:30616"/>
        <dbReference type="ChEBI" id="CHEBI:33019"/>
        <dbReference type="ChEBI" id="CHEBI:78442"/>
        <dbReference type="ChEBI" id="CHEBI:78516"/>
        <dbReference type="ChEBI" id="CHEBI:456215"/>
        <dbReference type="EC" id="6.1.1.23"/>
    </reaction>
</comment>
<keyword evidence="4 7" id="KW-0067">ATP-binding</keyword>
<evidence type="ECO:0000256" key="2">
    <source>
        <dbReference type="ARBA" id="ARBA00022598"/>
    </source>
</evidence>
<dbReference type="PRINTS" id="PR01042">
    <property type="entry name" value="TRNASYNTHASP"/>
</dbReference>
<proteinExistence type="inferred from homology"/>